<keyword evidence="2" id="KW-1185">Reference proteome</keyword>
<reference evidence="1 2" key="1">
    <citation type="submission" date="2015-04" db="EMBL/GenBank/DDBJ databases">
        <title>Complete genome sequence of Schizopora paradoxa KUC8140, a cosmopolitan wood degrader in East Asia.</title>
        <authorList>
            <consortium name="DOE Joint Genome Institute"/>
            <person name="Min B."/>
            <person name="Park H."/>
            <person name="Jang Y."/>
            <person name="Kim J.-J."/>
            <person name="Kim K.H."/>
            <person name="Pangilinan J."/>
            <person name="Lipzen A."/>
            <person name="Riley R."/>
            <person name="Grigoriev I.V."/>
            <person name="Spatafora J.W."/>
            <person name="Choi I.-G."/>
        </authorList>
    </citation>
    <scope>NUCLEOTIDE SEQUENCE [LARGE SCALE GENOMIC DNA]</scope>
    <source>
        <strain evidence="1 2">KUC8140</strain>
    </source>
</reference>
<evidence type="ECO:0000313" key="1">
    <source>
        <dbReference type="EMBL" id="KLO17096.1"/>
    </source>
</evidence>
<dbReference type="AlphaFoldDB" id="A0A0H2SJ39"/>
<dbReference type="OrthoDB" id="3139399at2759"/>
<proteinExistence type="predicted"/>
<name>A0A0H2SJ39_9AGAM</name>
<evidence type="ECO:0000313" key="2">
    <source>
        <dbReference type="Proteomes" id="UP000053477"/>
    </source>
</evidence>
<organism evidence="1 2">
    <name type="scientific">Schizopora paradoxa</name>
    <dbReference type="NCBI Taxonomy" id="27342"/>
    <lineage>
        <taxon>Eukaryota</taxon>
        <taxon>Fungi</taxon>
        <taxon>Dikarya</taxon>
        <taxon>Basidiomycota</taxon>
        <taxon>Agaricomycotina</taxon>
        <taxon>Agaricomycetes</taxon>
        <taxon>Hymenochaetales</taxon>
        <taxon>Schizoporaceae</taxon>
        <taxon>Schizopora</taxon>
    </lineage>
</organism>
<dbReference type="Proteomes" id="UP000053477">
    <property type="component" value="Unassembled WGS sequence"/>
</dbReference>
<protein>
    <submittedName>
        <fullName evidence="1">Uncharacterized protein</fullName>
    </submittedName>
</protein>
<gene>
    <name evidence="1" type="ORF">SCHPADRAFT_180540</name>
</gene>
<accession>A0A0H2SJ39</accession>
<dbReference type="EMBL" id="KQ085908">
    <property type="protein sequence ID" value="KLO17096.1"/>
    <property type="molecule type" value="Genomic_DNA"/>
</dbReference>
<dbReference type="InParanoid" id="A0A0H2SJ39"/>
<sequence>MTSDTLLSPYGVVSRQKSPRKTTLWKTRVQGILSLPDELLLFIIKDVLYGEEQLPHTPVLLSHVCRRFRRCILLCPVIWTRMIYCHGSGRRFTMSTERVRAGLERSGKLPLEIRIVIDNFQDEDSTQEKFASFMERVLLASERWKEFKIEYHGKGYFEGPISFDALSDPLFDAFRSSTLELLKVDFYEGDSFEKPGTDAGFWTTILSESNSRFPRLRKVSLYDFTPPFNGLDIVPALDGITELDIALSDISADADVDLDILASYLQAHRALQTLKLDFYECYIKDWELRGRNVVFSSPVSSVTIEVHSYEHGVENIWKMLNNFKFPNATHLSIFFYIDDPEEYHQTFDRAFEAHDHYPSLETLKVFVSLPEDGVTVDLPLLKFPGIKKLKIASNSDRMPFNLVSKSGFGHGGPHNYKLPSLTSLEVYTPNPELVKDWIADVAKVLKAQGDWDSLKNIVVWFHRKYRMEKEDVQRWLGANETLATAQVGGPSFASRRSWMSECN</sequence>